<dbReference type="KEGG" id="ccar:122145974"/>
<accession>A0A9Q9YET5</accession>
<gene>
    <name evidence="1" type="primary">LOC122145974</name>
</gene>
<proteinExistence type="predicted"/>
<protein>
    <submittedName>
        <fullName evidence="1">Voltage-dependent L-type calcium channel subunit alpha-1D-like</fullName>
    </submittedName>
</protein>
<evidence type="ECO:0000313" key="1">
    <source>
        <dbReference type="RefSeq" id="XP_042618873.1"/>
    </source>
</evidence>
<dbReference type="AlphaFoldDB" id="A0A9Q9YET5"/>
<dbReference type="RefSeq" id="XP_042618873.1">
    <property type="nucleotide sequence ID" value="XM_042762939.1"/>
</dbReference>
<organism evidence="1">
    <name type="scientific">Cyprinus carpio</name>
    <name type="common">Common carp</name>
    <dbReference type="NCBI Taxonomy" id="7962"/>
    <lineage>
        <taxon>Eukaryota</taxon>
        <taxon>Metazoa</taxon>
        <taxon>Chordata</taxon>
        <taxon>Craniata</taxon>
        <taxon>Vertebrata</taxon>
        <taxon>Euteleostomi</taxon>
        <taxon>Actinopterygii</taxon>
        <taxon>Neopterygii</taxon>
        <taxon>Teleostei</taxon>
        <taxon>Ostariophysi</taxon>
        <taxon>Cypriniformes</taxon>
        <taxon>Cyprinidae</taxon>
        <taxon>Cyprininae</taxon>
        <taxon>Cyprinus</taxon>
    </lineage>
</organism>
<sequence length="114" mass="12283">MAAGPDGCLPVLDYLHPPLPSPVVMISGGLGKYAKDPKFVTVTKHEIADACDMTIDEMESAASNLLNVTLGHGPEADEAGLCQNNLRDYSDEETDTSNKREEDLADEMIYVSVL</sequence>
<dbReference type="GeneID" id="122145974"/>
<dbReference type="Proteomes" id="UP001155660">
    <property type="component" value="Chromosome A8"/>
</dbReference>
<dbReference type="OrthoDB" id="431720at2759"/>
<name>A0A9Q9YET5_CYPCA</name>
<reference evidence="1" key="1">
    <citation type="submission" date="2025-08" db="UniProtKB">
        <authorList>
            <consortium name="RefSeq"/>
        </authorList>
    </citation>
    <scope>IDENTIFICATION</scope>
    <source>
        <tissue evidence="1">Muscle</tissue>
    </source>
</reference>